<dbReference type="Proteomes" id="UP000012073">
    <property type="component" value="Unassembled WGS sequence"/>
</dbReference>
<organism evidence="1 2">
    <name type="scientific">Chondrus crispus</name>
    <name type="common">Carrageen Irish moss</name>
    <name type="synonym">Polymorpha crispa</name>
    <dbReference type="NCBI Taxonomy" id="2769"/>
    <lineage>
        <taxon>Eukaryota</taxon>
        <taxon>Rhodophyta</taxon>
        <taxon>Florideophyceae</taxon>
        <taxon>Rhodymeniophycidae</taxon>
        <taxon>Gigartinales</taxon>
        <taxon>Gigartinaceae</taxon>
        <taxon>Chondrus</taxon>
    </lineage>
</organism>
<accession>R7QI45</accession>
<sequence>MPGKEALTSNLQTFCYGNFETQTPVSRKTTGYLNSIRFLIFQCVQNCNADVLQDAVAEGMYVKKWCPIRLSPFCESITRNYLSLNINLLKNIIFKVGRSGAYPMDQGRLGLPCTD</sequence>
<gene>
    <name evidence="1" type="ORF">CHC_T00005305001</name>
</gene>
<evidence type="ECO:0000313" key="2">
    <source>
        <dbReference type="Proteomes" id="UP000012073"/>
    </source>
</evidence>
<dbReference type="AlphaFoldDB" id="R7QI45"/>
<keyword evidence="2" id="KW-1185">Reference proteome</keyword>
<dbReference type="Gramene" id="CDF37080">
    <property type="protein sequence ID" value="CDF37080"/>
    <property type="gene ID" value="CHC_T00005305001"/>
</dbReference>
<dbReference type="KEGG" id="ccp:CHC_T00005305001"/>
<reference evidence="2" key="1">
    <citation type="journal article" date="2013" name="Proc. Natl. Acad. Sci. U.S.A.">
        <title>Genome structure and metabolic features in the red seaweed Chondrus crispus shed light on evolution of the Archaeplastida.</title>
        <authorList>
            <person name="Collen J."/>
            <person name="Porcel B."/>
            <person name="Carre W."/>
            <person name="Ball S.G."/>
            <person name="Chaparro C."/>
            <person name="Tonon T."/>
            <person name="Barbeyron T."/>
            <person name="Michel G."/>
            <person name="Noel B."/>
            <person name="Valentin K."/>
            <person name="Elias M."/>
            <person name="Artiguenave F."/>
            <person name="Arun A."/>
            <person name="Aury J.M."/>
            <person name="Barbosa-Neto J.F."/>
            <person name="Bothwell J.H."/>
            <person name="Bouget F.Y."/>
            <person name="Brillet L."/>
            <person name="Cabello-Hurtado F."/>
            <person name="Capella-Gutierrez S."/>
            <person name="Charrier B."/>
            <person name="Cladiere L."/>
            <person name="Cock J.M."/>
            <person name="Coelho S.M."/>
            <person name="Colleoni C."/>
            <person name="Czjzek M."/>
            <person name="Da Silva C."/>
            <person name="Delage L."/>
            <person name="Denoeud F."/>
            <person name="Deschamps P."/>
            <person name="Dittami S.M."/>
            <person name="Gabaldon T."/>
            <person name="Gachon C.M."/>
            <person name="Groisillier A."/>
            <person name="Herve C."/>
            <person name="Jabbari K."/>
            <person name="Katinka M."/>
            <person name="Kloareg B."/>
            <person name="Kowalczyk N."/>
            <person name="Labadie K."/>
            <person name="Leblanc C."/>
            <person name="Lopez P.J."/>
            <person name="McLachlan D.H."/>
            <person name="Meslet-Cladiere L."/>
            <person name="Moustafa A."/>
            <person name="Nehr Z."/>
            <person name="Nyvall Collen P."/>
            <person name="Panaud O."/>
            <person name="Partensky F."/>
            <person name="Poulain J."/>
            <person name="Rensing S.A."/>
            <person name="Rousvoal S."/>
            <person name="Samson G."/>
            <person name="Symeonidi A."/>
            <person name="Weissenbach J."/>
            <person name="Zambounis A."/>
            <person name="Wincker P."/>
            <person name="Boyen C."/>
        </authorList>
    </citation>
    <scope>NUCLEOTIDE SEQUENCE [LARGE SCALE GENOMIC DNA]</scope>
    <source>
        <strain evidence="2">cv. Stackhouse</strain>
    </source>
</reference>
<dbReference type="GeneID" id="17324616"/>
<dbReference type="EMBL" id="HG001813">
    <property type="protein sequence ID" value="CDF37080.1"/>
    <property type="molecule type" value="Genomic_DNA"/>
</dbReference>
<dbReference type="RefSeq" id="XP_005716899.1">
    <property type="nucleotide sequence ID" value="XM_005716842.1"/>
</dbReference>
<name>R7QI45_CHOCR</name>
<proteinExistence type="predicted"/>
<protein>
    <submittedName>
        <fullName evidence="1">Uncharacterized protein</fullName>
    </submittedName>
</protein>
<evidence type="ECO:0000313" key="1">
    <source>
        <dbReference type="EMBL" id="CDF37080.1"/>
    </source>
</evidence>